<dbReference type="PANTHER" id="PTHR32552:SF83">
    <property type="entry name" value="BLR3904 PROTEIN"/>
    <property type="match status" value="1"/>
</dbReference>
<keyword evidence="5 7" id="KW-0472">Membrane</keyword>
<comment type="similarity">
    <text evidence="7">Belongs to the TonB-dependent receptor family.</text>
</comment>
<feature type="signal peptide" evidence="9">
    <location>
        <begin position="1"/>
        <end position="34"/>
    </location>
</feature>
<dbReference type="Pfam" id="PF07715">
    <property type="entry name" value="Plug"/>
    <property type="match status" value="1"/>
</dbReference>
<evidence type="ECO:0000256" key="2">
    <source>
        <dbReference type="ARBA" id="ARBA00022448"/>
    </source>
</evidence>
<feature type="region of interest" description="Disordered" evidence="8">
    <location>
        <begin position="51"/>
        <end position="85"/>
    </location>
</feature>
<evidence type="ECO:0000256" key="5">
    <source>
        <dbReference type="ARBA" id="ARBA00023136"/>
    </source>
</evidence>
<dbReference type="RefSeq" id="WP_147385879.1">
    <property type="nucleotide sequence ID" value="NZ_QYUK01000016.1"/>
</dbReference>
<keyword evidence="12" id="KW-1185">Reference proteome</keyword>
<protein>
    <recommendedName>
        <fullName evidence="10">TonB-dependent receptor plug domain-containing protein</fullName>
    </recommendedName>
</protein>
<evidence type="ECO:0000256" key="1">
    <source>
        <dbReference type="ARBA" id="ARBA00004571"/>
    </source>
</evidence>
<name>A0A418VU40_9PROT</name>
<dbReference type="InterPro" id="IPR036942">
    <property type="entry name" value="Beta-barrel_TonB_sf"/>
</dbReference>
<evidence type="ECO:0000313" key="11">
    <source>
        <dbReference type="EMBL" id="RJF80656.1"/>
    </source>
</evidence>
<keyword evidence="3 7" id="KW-1134">Transmembrane beta strand</keyword>
<dbReference type="PANTHER" id="PTHR32552">
    <property type="entry name" value="FERRICHROME IRON RECEPTOR-RELATED"/>
    <property type="match status" value="1"/>
</dbReference>
<evidence type="ECO:0000313" key="12">
    <source>
        <dbReference type="Proteomes" id="UP000284605"/>
    </source>
</evidence>
<dbReference type="GO" id="GO:0015344">
    <property type="term" value="F:siderophore uptake transmembrane transporter activity"/>
    <property type="evidence" value="ECO:0007669"/>
    <property type="project" value="TreeGrafter"/>
</dbReference>
<dbReference type="PROSITE" id="PS52016">
    <property type="entry name" value="TONB_DEPENDENT_REC_3"/>
    <property type="match status" value="1"/>
</dbReference>
<accession>A0A418VU40</accession>
<dbReference type="InterPro" id="IPR012910">
    <property type="entry name" value="Plug_dom"/>
</dbReference>
<sequence>MAEFSITSPRRRVSHLAMLVVLGAAPMAVAPALAGERDSAVTADGAWAATAASGQTAETLPTVTVEGERAPANNQQRSTGLDRLPQSIQDTPQSVQVVNQQTLRQQGITTLDQALRNIPGITTAIGEGGTMNGDQFRIRGFDSMNDIYTDGLRDFGVYTRDTFNTESVEVFLGSSAQSFGRGNFGGSINQTTKVPVLDDFITLRGELGLGPHLRTTGDANYQIGDTTALRLNVMYTDQETVGRDGPESKRWGIAPSIGFGLGTDTSLTVAYIHQEDNRVPDYGIPVVLAPGPASAAPPRWIARTGTAPSSITTTRWPIS</sequence>
<dbReference type="GO" id="GO:0009279">
    <property type="term" value="C:cell outer membrane"/>
    <property type="evidence" value="ECO:0007669"/>
    <property type="project" value="UniProtKB-SubCell"/>
</dbReference>
<dbReference type="Gene3D" id="2.40.170.20">
    <property type="entry name" value="TonB-dependent receptor, beta-barrel domain"/>
    <property type="match status" value="1"/>
</dbReference>
<feature type="chain" id="PRO_5019016063" description="TonB-dependent receptor plug domain-containing protein" evidence="9">
    <location>
        <begin position="35"/>
        <end position="319"/>
    </location>
</feature>
<comment type="subcellular location">
    <subcellularLocation>
        <location evidence="1 7">Cell outer membrane</location>
        <topology evidence="1 7">Multi-pass membrane protein</topology>
    </subcellularLocation>
</comment>
<dbReference type="Proteomes" id="UP000284605">
    <property type="component" value="Unassembled WGS sequence"/>
</dbReference>
<dbReference type="InterPro" id="IPR039426">
    <property type="entry name" value="TonB-dep_rcpt-like"/>
</dbReference>
<dbReference type="EMBL" id="QYUK01000016">
    <property type="protein sequence ID" value="RJF80656.1"/>
    <property type="molecule type" value="Genomic_DNA"/>
</dbReference>
<dbReference type="SUPFAM" id="SSF56935">
    <property type="entry name" value="Porins"/>
    <property type="match status" value="1"/>
</dbReference>
<keyword evidence="9" id="KW-0732">Signal</keyword>
<evidence type="ECO:0000256" key="3">
    <source>
        <dbReference type="ARBA" id="ARBA00022452"/>
    </source>
</evidence>
<evidence type="ECO:0000259" key="10">
    <source>
        <dbReference type="Pfam" id="PF07715"/>
    </source>
</evidence>
<dbReference type="AlphaFoldDB" id="A0A418VU40"/>
<evidence type="ECO:0000256" key="9">
    <source>
        <dbReference type="SAM" id="SignalP"/>
    </source>
</evidence>
<dbReference type="OrthoDB" id="9760333at2"/>
<evidence type="ECO:0000256" key="8">
    <source>
        <dbReference type="SAM" id="MobiDB-lite"/>
    </source>
</evidence>
<dbReference type="Gene3D" id="2.170.130.10">
    <property type="entry name" value="TonB-dependent receptor, plug domain"/>
    <property type="match status" value="1"/>
</dbReference>
<keyword evidence="2 7" id="KW-0813">Transport</keyword>
<feature type="domain" description="TonB-dependent receptor plug" evidence="10">
    <location>
        <begin position="88"/>
        <end position="186"/>
    </location>
</feature>
<comment type="caution">
    <text evidence="11">The sequence shown here is derived from an EMBL/GenBank/DDBJ whole genome shotgun (WGS) entry which is preliminary data.</text>
</comment>
<dbReference type="InterPro" id="IPR037066">
    <property type="entry name" value="Plug_dom_sf"/>
</dbReference>
<evidence type="ECO:0000256" key="7">
    <source>
        <dbReference type="PROSITE-ProRule" id="PRU01360"/>
    </source>
</evidence>
<evidence type="ECO:0000256" key="4">
    <source>
        <dbReference type="ARBA" id="ARBA00022692"/>
    </source>
</evidence>
<organism evidence="11 12">
    <name type="scientific">Oleomonas cavernae</name>
    <dbReference type="NCBI Taxonomy" id="2320859"/>
    <lineage>
        <taxon>Bacteria</taxon>
        <taxon>Pseudomonadati</taxon>
        <taxon>Pseudomonadota</taxon>
        <taxon>Alphaproteobacteria</taxon>
        <taxon>Acetobacterales</taxon>
        <taxon>Acetobacteraceae</taxon>
        <taxon>Oleomonas</taxon>
    </lineage>
</organism>
<reference evidence="11 12" key="1">
    <citation type="submission" date="2018-09" db="EMBL/GenBank/DDBJ databases">
        <authorList>
            <person name="Zhu H."/>
        </authorList>
    </citation>
    <scope>NUCLEOTIDE SEQUENCE [LARGE SCALE GENOMIC DNA]</scope>
    <source>
        <strain evidence="11 12">K1W22B-8</strain>
    </source>
</reference>
<gene>
    <name evidence="11" type="ORF">D3874_26485</name>
</gene>
<keyword evidence="4 7" id="KW-0812">Transmembrane</keyword>
<proteinExistence type="inferred from homology"/>
<evidence type="ECO:0000256" key="6">
    <source>
        <dbReference type="ARBA" id="ARBA00023237"/>
    </source>
</evidence>
<keyword evidence="6 7" id="KW-0998">Cell outer membrane</keyword>